<evidence type="ECO:0000256" key="4">
    <source>
        <dbReference type="ARBA" id="ARBA00022692"/>
    </source>
</evidence>
<accession>A0A0A0IDZ7</accession>
<evidence type="ECO:0000256" key="2">
    <source>
        <dbReference type="ARBA" id="ARBA00006386"/>
    </source>
</evidence>
<evidence type="ECO:0000256" key="7">
    <source>
        <dbReference type="SAM" id="Phobius"/>
    </source>
</evidence>
<feature type="transmembrane region" description="Helical" evidence="7">
    <location>
        <begin position="124"/>
        <end position="148"/>
    </location>
</feature>
<name>A0A0A0IDZ7_CLONO</name>
<protein>
    <submittedName>
        <fullName evidence="8">Permease</fullName>
    </submittedName>
</protein>
<feature type="transmembrane region" description="Helical" evidence="7">
    <location>
        <begin position="256"/>
        <end position="272"/>
    </location>
</feature>
<comment type="similarity">
    <text evidence="2">Belongs to the UPF0718 family.</text>
</comment>
<dbReference type="Proteomes" id="UP000030012">
    <property type="component" value="Unassembled WGS sequence"/>
</dbReference>
<feature type="transmembrane region" description="Helical" evidence="7">
    <location>
        <begin position="89"/>
        <end position="112"/>
    </location>
</feature>
<evidence type="ECO:0000256" key="3">
    <source>
        <dbReference type="ARBA" id="ARBA00022475"/>
    </source>
</evidence>
<feature type="transmembrane region" description="Helical" evidence="7">
    <location>
        <begin position="226"/>
        <end position="244"/>
    </location>
</feature>
<evidence type="ECO:0000256" key="1">
    <source>
        <dbReference type="ARBA" id="ARBA00004651"/>
    </source>
</evidence>
<dbReference type="PANTHER" id="PTHR34184">
    <property type="entry name" value="UPF0718 PROTEIN YCGR"/>
    <property type="match status" value="1"/>
</dbReference>
<reference evidence="8 9" key="1">
    <citation type="submission" date="2014-01" db="EMBL/GenBank/DDBJ databases">
        <title>Plasmidome dynamics in the species complex Clostridium novyi sensu lato converts strains of independent lineages into distinctly different pathogens.</title>
        <authorList>
            <person name="Skarin H."/>
            <person name="Segerman B."/>
        </authorList>
    </citation>
    <scope>NUCLEOTIDE SEQUENCE [LARGE SCALE GENOMIC DNA]</scope>
    <source>
        <strain evidence="8 9">4552</strain>
    </source>
</reference>
<feature type="transmembrane region" description="Helical" evidence="7">
    <location>
        <begin position="15"/>
        <end position="36"/>
    </location>
</feature>
<dbReference type="GO" id="GO:0005886">
    <property type="term" value="C:plasma membrane"/>
    <property type="evidence" value="ECO:0007669"/>
    <property type="project" value="UniProtKB-SubCell"/>
</dbReference>
<keyword evidence="6 7" id="KW-0472">Membrane</keyword>
<evidence type="ECO:0000313" key="8">
    <source>
        <dbReference type="EMBL" id="KGM97835.1"/>
    </source>
</evidence>
<evidence type="ECO:0000256" key="6">
    <source>
        <dbReference type="ARBA" id="ARBA00023136"/>
    </source>
</evidence>
<evidence type="ECO:0000256" key="5">
    <source>
        <dbReference type="ARBA" id="ARBA00022989"/>
    </source>
</evidence>
<keyword evidence="5 7" id="KW-1133">Transmembrane helix</keyword>
<feature type="transmembrane region" description="Helical" evidence="7">
    <location>
        <begin position="42"/>
        <end position="68"/>
    </location>
</feature>
<feature type="transmembrane region" description="Helical" evidence="7">
    <location>
        <begin position="284"/>
        <end position="303"/>
    </location>
</feature>
<sequence length="347" mass="38558">MNTVSSKTTAKEYKICKSILILVLCIMIFQITTLMIDSKVIFFQNFCTIFTSILLEGVPFILIGSFISSLIQVFVSEEFITRIIPKNRFLGLILASLVGLIFPVCECAIVPITKKLVKKGVPLGIAFTFMLSVPIVNPIVIMSTYYAFYNKISIFVIRCVGGVLASILIGYIISLSECNKNGEICVDKPYEDSNCGCGCNSEYNMYTYNSKIKLVLNHTISELFSITKYLSIGAFLSTIFQLTVSKQSIAFIGKNPLVSVIAMMILAFVLSVCSEADAFIARTFLNEFTMGSISAFLILGPMIDIKNAIMLFGNFKKRVVMKLIFYIFGVCYLIGILVNIFERLGVI</sequence>
<feature type="transmembrane region" description="Helical" evidence="7">
    <location>
        <begin position="323"/>
        <end position="341"/>
    </location>
</feature>
<keyword evidence="4 7" id="KW-0812">Transmembrane</keyword>
<evidence type="ECO:0000313" key="9">
    <source>
        <dbReference type="Proteomes" id="UP000030012"/>
    </source>
</evidence>
<dbReference type="RefSeq" id="WP_039252727.1">
    <property type="nucleotide sequence ID" value="NZ_JENJ01000006.1"/>
</dbReference>
<gene>
    <name evidence="8" type="ORF">Z968_02220</name>
</gene>
<dbReference type="InterPro" id="IPR005524">
    <property type="entry name" value="DUF318"/>
</dbReference>
<dbReference type="AlphaFoldDB" id="A0A0A0IDZ7"/>
<keyword evidence="3" id="KW-1003">Cell membrane</keyword>
<feature type="transmembrane region" description="Helical" evidence="7">
    <location>
        <begin position="155"/>
        <end position="173"/>
    </location>
</feature>
<organism evidence="8 9">
    <name type="scientific">Clostridium novyi A str. 4552</name>
    <dbReference type="NCBI Taxonomy" id="1444289"/>
    <lineage>
        <taxon>Bacteria</taxon>
        <taxon>Bacillati</taxon>
        <taxon>Bacillota</taxon>
        <taxon>Clostridia</taxon>
        <taxon>Eubacteriales</taxon>
        <taxon>Clostridiaceae</taxon>
        <taxon>Clostridium</taxon>
    </lineage>
</organism>
<dbReference type="InterPro" id="IPR052923">
    <property type="entry name" value="UPF0718"/>
</dbReference>
<dbReference type="EMBL" id="JENJ01000006">
    <property type="protein sequence ID" value="KGM97835.1"/>
    <property type="molecule type" value="Genomic_DNA"/>
</dbReference>
<proteinExistence type="inferred from homology"/>
<comment type="subcellular location">
    <subcellularLocation>
        <location evidence="1">Cell membrane</location>
        <topology evidence="1">Multi-pass membrane protein</topology>
    </subcellularLocation>
</comment>
<dbReference type="OrthoDB" id="9810876at2"/>
<dbReference type="Pfam" id="PF03773">
    <property type="entry name" value="ArsP_1"/>
    <property type="match status" value="1"/>
</dbReference>
<comment type="caution">
    <text evidence="8">The sequence shown here is derived from an EMBL/GenBank/DDBJ whole genome shotgun (WGS) entry which is preliminary data.</text>
</comment>
<dbReference type="PANTHER" id="PTHR34184:SF4">
    <property type="entry name" value="UPF0718 PROTEIN YCGR"/>
    <property type="match status" value="1"/>
</dbReference>